<accession>A0A1E4RGQ8</accession>
<protein>
    <submittedName>
        <fullName evidence="2">Gpi1-domain-containing protein</fullName>
    </submittedName>
</protein>
<evidence type="ECO:0000313" key="2">
    <source>
        <dbReference type="EMBL" id="ODV66449.1"/>
    </source>
</evidence>
<feature type="transmembrane region" description="Helical" evidence="1">
    <location>
        <begin position="457"/>
        <end position="488"/>
    </location>
</feature>
<reference evidence="3" key="1">
    <citation type="submission" date="2016-05" db="EMBL/GenBank/DDBJ databases">
        <title>Comparative genomics of biotechnologically important yeasts.</title>
        <authorList>
            <consortium name="DOE Joint Genome Institute"/>
            <person name="Riley R."/>
            <person name="Haridas S."/>
            <person name="Wolfe K.H."/>
            <person name="Lopes M.R."/>
            <person name="Hittinger C.T."/>
            <person name="Goker M."/>
            <person name="Salamov A."/>
            <person name="Wisecaver J."/>
            <person name="Long T.M."/>
            <person name="Aerts A.L."/>
            <person name="Barry K."/>
            <person name="Choi C."/>
            <person name="Clum A."/>
            <person name="Coughlan A.Y."/>
            <person name="Deshpande S."/>
            <person name="Douglass A.P."/>
            <person name="Hanson S.J."/>
            <person name="Klenk H.-P."/>
            <person name="Labutti K."/>
            <person name="Lapidus A."/>
            <person name="Lindquist E."/>
            <person name="Lipzen A."/>
            <person name="Meier-Kolthoff J.P."/>
            <person name="Ohm R.A."/>
            <person name="Otillar R.P."/>
            <person name="Pangilinan J."/>
            <person name="Peng Y."/>
            <person name="Rokas A."/>
            <person name="Rosa C.A."/>
            <person name="Scheuner C."/>
            <person name="Sibirny A.A."/>
            <person name="Slot J.C."/>
            <person name="Stielow J.B."/>
            <person name="Sun H."/>
            <person name="Kurtzman C.P."/>
            <person name="Blackwell M."/>
            <person name="Grigoriev I.V."/>
            <person name="Jeffries T.W."/>
        </authorList>
    </citation>
    <scope>NUCLEOTIDE SEQUENCE [LARGE SCALE GENOMIC DNA]</scope>
    <source>
        <strain evidence="3">NRRL Y-1933</strain>
    </source>
</reference>
<dbReference type="PANTHER" id="PTHR21329">
    <property type="entry name" value="PHOSPHATIDYLINOSITOL N-ACETYLGLUCOSAMINYLTRANSFERASE SUBUNIT Q-RELATED"/>
    <property type="match status" value="1"/>
</dbReference>
<dbReference type="OrthoDB" id="70250at2759"/>
<keyword evidence="3" id="KW-1185">Reference proteome</keyword>
<dbReference type="AlphaFoldDB" id="A0A1E4RGQ8"/>
<dbReference type="GO" id="GO:0005783">
    <property type="term" value="C:endoplasmic reticulum"/>
    <property type="evidence" value="ECO:0007669"/>
    <property type="project" value="TreeGrafter"/>
</dbReference>
<dbReference type="STRING" id="984485.A0A1E4RGQ8"/>
<dbReference type="Proteomes" id="UP000095085">
    <property type="component" value="Unassembled WGS sequence"/>
</dbReference>
<feature type="transmembrane region" description="Helical" evidence="1">
    <location>
        <begin position="378"/>
        <end position="399"/>
    </location>
</feature>
<dbReference type="InterPro" id="IPR007720">
    <property type="entry name" value="PigQ/GPI1"/>
</dbReference>
<dbReference type="RefSeq" id="XP_020075516.1">
    <property type="nucleotide sequence ID" value="XM_020218805.1"/>
</dbReference>
<dbReference type="EMBL" id="KV454542">
    <property type="protein sequence ID" value="ODV66449.1"/>
    <property type="molecule type" value="Genomic_DNA"/>
</dbReference>
<feature type="transmembrane region" description="Helical" evidence="1">
    <location>
        <begin position="189"/>
        <end position="207"/>
    </location>
</feature>
<keyword evidence="1" id="KW-0812">Transmembrane</keyword>
<evidence type="ECO:0000313" key="3">
    <source>
        <dbReference type="Proteomes" id="UP000095085"/>
    </source>
</evidence>
<dbReference type="GO" id="GO:0006506">
    <property type="term" value="P:GPI anchor biosynthetic process"/>
    <property type="evidence" value="ECO:0007669"/>
    <property type="project" value="InterPro"/>
</dbReference>
<gene>
    <name evidence="2" type="ORF">HYPBUDRAFT_111044</name>
</gene>
<proteinExistence type="predicted"/>
<dbReference type="PANTHER" id="PTHR21329:SF3">
    <property type="entry name" value="PHOSPHATIDYLINOSITOL N-ACETYLGLUCOSAMINYLTRANSFERASE SUBUNIT Q"/>
    <property type="match status" value="1"/>
</dbReference>
<dbReference type="Pfam" id="PF05024">
    <property type="entry name" value="Gpi1"/>
    <property type="match status" value="1"/>
</dbReference>
<evidence type="ECO:0000256" key="1">
    <source>
        <dbReference type="SAM" id="Phobius"/>
    </source>
</evidence>
<keyword evidence="1" id="KW-0472">Membrane</keyword>
<feature type="transmembrane region" description="Helical" evidence="1">
    <location>
        <begin position="280"/>
        <end position="301"/>
    </location>
</feature>
<sequence>MNYHIYFPQDLLNKKSRSKSLYLLGFHFKNIFIIIQVINSPRIPQLNFPLSKGLEVLGTLNKANEGSLSLKYDNTTNYPVVDTSFKDETYTVIVFDPPNFKNLEYFSINPILLQSTGFEKNTNYGLTSKLNHYEPLKSKSEYYSISDEIVLDKLNQCLRIRYNFDRMGSKPSRGIVSTNKVSHYIFDSLKYIAMIFQILTIWLIKVINYKFFEKSSLTDVLETFKQLDLRLRQVNYFPIQFLCYYDKSILYNKDSEFLKNIEIPFLNSDLNINNSNYINLYNSLWLIVNDVLIGMTFYRIIIENYDFLNSFINEVIIKKLLFQEFYDTIEWVSFDHPAGFKLNNELGQFMGDLFLWTLKFWKMIFTDGLMINMKDSKILLSILCYGGLTFLLSAIVDYIKIITFHLHCFYYTSTRIYNRQIETIKSLFQLFRGKKYNLLRNRIDSLELSERFEIDQLLLGTLLFMVLIYLLPTVFAFYLMFFIIRIIILTLNNFIESVITFINFIPLFIILLKFKNSNRLQGGITINFLSNVGDVNYLCLSNKSLTYNEILRNFYKLFKIINFKSNILKDFFLGNLIFLNDLKTLKFNYLMIPKNYDKTIEVWNHFKTK</sequence>
<organism evidence="2 3">
    <name type="scientific">Hyphopichia burtonii NRRL Y-1933</name>
    <dbReference type="NCBI Taxonomy" id="984485"/>
    <lineage>
        <taxon>Eukaryota</taxon>
        <taxon>Fungi</taxon>
        <taxon>Dikarya</taxon>
        <taxon>Ascomycota</taxon>
        <taxon>Saccharomycotina</taxon>
        <taxon>Pichiomycetes</taxon>
        <taxon>Debaryomycetaceae</taxon>
        <taxon>Hyphopichia</taxon>
    </lineage>
</organism>
<feature type="transmembrane region" description="Helical" evidence="1">
    <location>
        <begin position="21"/>
        <end position="38"/>
    </location>
</feature>
<dbReference type="GeneID" id="30993355"/>
<keyword evidence="1" id="KW-1133">Transmembrane helix</keyword>
<feature type="transmembrane region" description="Helical" evidence="1">
    <location>
        <begin position="494"/>
        <end position="512"/>
    </location>
</feature>
<dbReference type="GO" id="GO:0016020">
    <property type="term" value="C:membrane"/>
    <property type="evidence" value="ECO:0007669"/>
    <property type="project" value="InterPro"/>
</dbReference>
<name>A0A1E4RGQ8_9ASCO</name>